<gene>
    <name evidence="2" type="ORF">BN12_920007</name>
</gene>
<protein>
    <submittedName>
        <fullName evidence="2">Uncharacterized protein</fullName>
    </submittedName>
</protein>
<organism evidence="2 3">
    <name type="scientific">Nostocoides japonicum T1-X7</name>
    <dbReference type="NCBI Taxonomy" id="1194083"/>
    <lineage>
        <taxon>Bacteria</taxon>
        <taxon>Bacillati</taxon>
        <taxon>Actinomycetota</taxon>
        <taxon>Actinomycetes</taxon>
        <taxon>Micrococcales</taxon>
        <taxon>Intrasporangiaceae</taxon>
        <taxon>Nostocoides</taxon>
    </lineage>
</organism>
<reference evidence="2 3" key="1">
    <citation type="journal article" date="2013" name="ISME J.">
        <title>A metabolic model for members of the genus Tetrasphaera involved in enhanced biological phosphorus removal.</title>
        <authorList>
            <person name="Kristiansen R."/>
            <person name="Nguyen H.T.T."/>
            <person name="Saunders A.M."/>
            <person name="Nielsen J.L."/>
            <person name="Wimmer R."/>
            <person name="Le V.Q."/>
            <person name="McIlroy S.J."/>
            <person name="Petrovski S."/>
            <person name="Seviour R.J."/>
            <person name="Calteau A."/>
            <person name="Nielsen K.L."/>
            <person name="Nielsen P.H."/>
        </authorList>
    </citation>
    <scope>NUCLEOTIDE SEQUENCE [LARGE SCALE GENOMIC DNA]</scope>
    <source>
        <strain evidence="2 3">T1-X7</strain>
    </source>
</reference>
<evidence type="ECO:0000256" key="1">
    <source>
        <dbReference type="SAM" id="MobiDB-lite"/>
    </source>
</evidence>
<dbReference type="AlphaFoldDB" id="A0A077M8Q3"/>
<comment type="caution">
    <text evidence="2">The sequence shown here is derived from an EMBL/GenBank/DDBJ whole genome shotgun (WGS) entry which is preliminary data.</text>
</comment>
<keyword evidence="3" id="KW-1185">Reference proteome</keyword>
<feature type="region of interest" description="Disordered" evidence="1">
    <location>
        <begin position="1"/>
        <end position="41"/>
    </location>
</feature>
<feature type="compositionally biased region" description="Low complexity" evidence="1">
    <location>
        <begin position="9"/>
        <end position="19"/>
    </location>
</feature>
<proteinExistence type="predicted"/>
<accession>A0A077M8Q3</accession>
<dbReference type="EMBL" id="CAJB01000428">
    <property type="protein sequence ID" value="CCH80419.1"/>
    <property type="molecule type" value="Genomic_DNA"/>
</dbReference>
<evidence type="ECO:0000313" key="3">
    <source>
        <dbReference type="Proteomes" id="UP000035721"/>
    </source>
</evidence>
<name>A0A077M8Q3_9MICO</name>
<dbReference type="Proteomes" id="UP000035721">
    <property type="component" value="Unassembled WGS sequence"/>
</dbReference>
<feature type="region of interest" description="Disordered" evidence="1">
    <location>
        <begin position="70"/>
        <end position="94"/>
    </location>
</feature>
<sequence length="127" mass="12742">MGPPPPLHGGSAPGCARRGAPPPAPPDVGGRPLRFPHPSAVGDLAPDRGLCTTPVGSGVAVWHPIGACAPRAARPPNPRAEPAGGLAPDRGLCTTPSPPHPLIWAPWSDWAVPRAAGILVRLPAACG</sequence>
<evidence type="ECO:0000313" key="2">
    <source>
        <dbReference type="EMBL" id="CCH80419.1"/>
    </source>
</evidence>